<feature type="chain" id="PRO_5047410932" description="Ig-like domain-containing protein" evidence="2">
    <location>
        <begin position="23"/>
        <end position="342"/>
    </location>
</feature>
<evidence type="ECO:0000256" key="2">
    <source>
        <dbReference type="SAM" id="SignalP"/>
    </source>
</evidence>
<feature type="compositionally biased region" description="Polar residues" evidence="1">
    <location>
        <begin position="142"/>
        <end position="151"/>
    </location>
</feature>
<comment type="caution">
    <text evidence="3">The sequence shown here is derived from an EMBL/GenBank/DDBJ whole genome shotgun (WGS) entry which is preliminary data.</text>
</comment>
<evidence type="ECO:0000313" key="3">
    <source>
        <dbReference type="EMBL" id="MCP2175754.1"/>
    </source>
</evidence>
<gene>
    <name evidence="3" type="ORF">LX13_001573</name>
</gene>
<reference evidence="3 4" key="1">
    <citation type="submission" date="2022-06" db="EMBL/GenBank/DDBJ databases">
        <title>Genomic Encyclopedia of Archaeal and Bacterial Type Strains, Phase II (KMG-II): from individual species to whole genera.</title>
        <authorList>
            <person name="Goeker M."/>
        </authorList>
    </citation>
    <scope>NUCLEOTIDE SEQUENCE [LARGE SCALE GENOMIC DNA]</scope>
    <source>
        <strain evidence="3 4">DSM 44693</strain>
    </source>
</reference>
<dbReference type="Proteomes" id="UP001206895">
    <property type="component" value="Unassembled WGS sequence"/>
</dbReference>
<accession>A0ABT1HBX3</accession>
<dbReference type="RefSeq" id="WP_253660800.1">
    <property type="nucleotide sequence ID" value="NZ_BAAAJQ010000001.1"/>
</dbReference>
<dbReference type="PROSITE" id="PS51257">
    <property type="entry name" value="PROKAR_LIPOPROTEIN"/>
    <property type="match status" value="1"/>
</dbReference>
<proteinExistence type="predicted"/>
<feature type="region of interest" description="Disordered" evidence="1">
    <location>
        <begin position="288"/>
        <end position="308"/>
    </location>
</feature>
<evidence type="ECO:0000256" key="1">
    <source>
        <dbReference type="SAM" id="MobiDB-lite"/>
    </source>
</evidence>
<keyword evidence="4" id="KW-1185">Reference proteome</keyword>
<name>A0ABT1HBX3_9NOCA</name>
<protein>
    <recommendedName>
        <fullName evidence="5">Ig-like domain-containing protein</fullName>
    </recommendedName>
</protein>
<evidence type="ECO:0000313" key="4">
    <source>
        <dbReference type="Proteomes" id="UP001206895"/>
    </source>
</evidence>
<dbReference type="EMBL" id="JAMTCJ010000002">
    <property type="protein sequence ID" value="MCP2175754.1"/>
    <property type="molecule type" value="Genomic_DNA"/>
</dbReference>
<sequence length="342" mass="35228">MRLRRVVTSCLAAVVVTGSLGACGGSDTNNGADSATASSGAVFEGTYAMFRTTSSVNREPPTGADAKPATSTWVVQSRCDDGTCVAVARSTAPNASSGLDLDRMEFVFGNGSWSRVAVPPERTCVLPGTTAPVDEPWVAMDSTTVTPRSGSPSGGAPATLSGPTSSIQGGSCSRVSEGTVTLTRKGDLPAGTPDLDAVSVPDAATTAGNGFRGSYRQSTTVVSWDPPSLISRPTTQTTDISATSTCTRDGKQCVVVMLDKPSTPGQTVVAYTDNGFTQTATLPERQCPGRPDRYRPTVTSRTTVPEDASSPIARMDSESTLTWSGACAGTVRFASTLTRTGD</sequence>
<feature type="signal peptide" evidence="2">
    <location>
        <begin position="1"/>
        <end position="22"/>
    </location>
</feature>
<feature type="compositionally biased region" description="Polar residues" evidence="1">
    <location>
        <begin position="161"/>
        <end position="174"/>
    </location>
</feature>
<keyword evidence="2" id="KW-0732">Signal</keyword>
<feature type="region of interest" description="Disordered" evidence="1">
    <location>
        <begin position="142"/>
        <end position="174"/>
    </location>
</feature>
<evidence type="ECO:0008006" key="5">
    <source>
        <dbReference type="Google" id="ProtNLM"/>
    </source>
</evidence>
<organism evidence="3 4">
    <name type="scientific">Williamsia maris</name>
    <dbReference type="NCBI Taxonomy" id="72806"/>
    <lineage>
        <taxon>Bacteria</taxon>
        <taxon>Bacillati</taxon>
        <taxon>Actinomycetota</taxon>
        <taxon>Actinomycetes</taxon>
        <taxon>Mycobacteriales</taxon>
        <taxon>Nocardiaceae</taxon>
        <taxon>Williamsia</taxon>
    </lineage>
</organism>